<keyword evidence="4" id="KW-0010">Activator</keyword>
<keyword evidence="10" id="KW-1185">Reference proteome</keyword>
<dbReference type="InterPro" id="IPR016152">
    <property type="entry name" value="PTrfase/Anion_transptr"/>
</dbReference>
<dbReference type="eggNOG" id="COG3711">
    <property type="taxonomic scope" value="Bacteria"/>
</dbReference>
<dbReference type="OrthoDB" id="3175596at2"/>
<dbReference type="SUPFAM" id="SSF46785">
    <property type="entry name" value="Winged helix' DNA-binding domain"/>
    <property type="match status" value="1"/>
</dbReference>
<dbReference type="eggNOG" id="COG1762">
    <property type="taxonomic scope" value="Bacteria"/>
</dbReference>
<dbReference type="InterPro" id="IPR036634">
    <property type="entry name" value="PRD_sf"/>
</dbReference>
<evidence type="ECO:0000256" key="1">
    <source>
        <dbReference type="ARBA" id="ARBA00022679"/>
    </source>
</evidence>
<dbReference type="PROSITE" id="PS51372">
    <property type="entry name" value="PRD_2"/>
    <property type="match status" value="2"/>
</dbReference>
<dbReference type="InterPro" id="IPR011608">
    <property type="entry name" value="PRD"/>
</dbReference>
<keyword evidence="3" id="KW-0805">Transcription regulation</keyword>
<dbReference type="CDD" id="cd05568">
    <property type="entry name" value="PTS_IIB_bgl_like"/>
    <property type="match status" value="1"/>
</dbReference>
<dbReference type="Gene3D" id="1.10.10.10">
    <property type="entry name" value="Winged helix-like DNA-binding domain superfamily/Winged helix DNA-binding domain"/>
    <property type="match status" value="2"/>
</dbReference>
<dbReference type="RefSeq" id="WP_012994648.1">
    <property type="nucleotide sequence ID" value="NC_013921.1"/>
</dbReference>
<dbReference type="SUPFAM" id="SSF55804">
    <property type="entry name" value="Phoshotransferase/anion transport protein"/>
    <property type="match status" value="1"/>
</dbReference>
<dbReference type="Gene3D" id="3.40.930.10">
    <property type="entry name" value="Mannitol-specific EII, Chain A"/>
    <property type="match status" value="1"/>
</dbReference>
<organism evidence="9 10">
    <name type="scientific">Thermoanaerobacter italicus (strain DSM 9252 / Ab9)</name>
    <dbReference type="NCBI Taxonomy" id="580331"/>
    <lineage>
        <taxon>Bacteria</taxon>
        <taxon>Bacillati</taxon>
        <taxon>Bacillota</taxon>
        <taxon>Clostridia</taxon>
        <taxon>Thermoanaerobacterales</taxon>
        <taxon>Thermoanaerobacteraceae</taxon>
        <taxon>Thermoanaerobacter</taxon>
    </lineage>
</organism>
<dbReference type="Gene3D" id="1.10.1790.10">
    <property type="entry name" value="PRD domain"/>
    <property type="match status" value="2"/>
</dbReference>
<feature type="domain" description="PRD" evidence="8">
    <location>
        <begin position="184"/>
        <end position="289"/>
    </location>
</feature>
<dbReference type="EMBL" id="CP001936">
    <property type="protein sequence ID" value="ADD01825.1"/>
    <property type="molecule type" value="Genomic_DNA"/>
</dbReference>
<dbReference type="CDD" id="cd00211">
    <property type="entry name" value="PTS_IIA_fru"/>
    <property type="match status" value="1"/>
</dbReference>
<dbReference type="Pfam" id="PF05043">
    <property type="entry name" value="Mga"/>
    <property type="match status" value="1"/>
</dbReference>
<dbReference type="Proteomes" id="UP000001552">
    <property type="component" value="Chromosome"/>
</dbReference>
<dbReference type="InterPro" id="IPR013011">
    <property type="entry name" value="PTS_EIIB_2"/>
</dbReference>
<dbReference type="InterPro" id="IPR036388">
    <property type="entry name" value="WH-like_DNA-bd_sf"/>
</dbReference>
<dbReference type="InterPro" id="IPR036095">
    <property type="entry name" value="PTS_EIIB-like_sf"/>
</dbReference>
<feature type="domain" description="PTS EIIA type-2" evidence="6">
    <location>
        <begin position="512"/>
        <end position="651"/>
    </location>
</feature>
<dbReference type="Pfam" id="PF00874">
    <property type="entry name" value="PRD"/>
    <property type="match status" value="2"/>
</dbReference>
<keyword evidence="2" id="KW-0677">Repeat</keyword>
<keyword evidence="5" id="KW-0804">Transcription</keyword>
<feature type="domain" description="PTS EIIB type-2" evidence="7">
    <location>
        <begin position="412"/>
        <end position="502"/>
    </location>
</feature>
<evidence type="ECO:0000256" key="2">
    <source>
        <dbReference type="ARBA" id="ARBA00022737"/>
    </source>
</evidence>
<dbReference type="PANTHER" id="PTHR30185">
    <property type="entry name" value="CRYPTIC BETA-GLUCOSIDE BGL OPERON ANTITERMINATOR"/>
    <property type="match status" value="1"/>
</dbReference>
<keyword evidence="1" id="KW-0808">Transferase</keyword>
<evidence type="ECO:0000259" key="8">
    <source>
        <dbReference type="PROSITE" id="PS51372"/>
    </source>
</evidence>
<evidence type="ECO:0000313" key="10">
    <source>
        <dbReference type="Proteomes" id="UP000001552"/>
    </source>
</evidence>
<evidence type="ECO:0000256" key="3">
    <source>
        <dbReference type="ARBA" id="ARBA00023015"/>
    </source>
</evidence>
<dbReference type="AlphaFoldDB" id="D3T793"/>
<dbReference type="InterPro" id="IPR036390">
    <property type="entry name" value="WH_DNA-bd_sf"/>
</dbReference>
<protein>
    <submittedName>
        <fullName evidence="9">PTS modulated transcriptional regulator, MtlR family</fullName>
    </submittedName>
</protein>
<dbReference type="PROSITE" id="PS51099">
    <property type="entry name" value="PTS_EIIB_TYPE_2"/>
    <property type="match status" value="1"/>
</dbReference>
<sequence>MLNSREKKILIALKEAKKPLTISNLSAITGVTTRTVKKDIEILKQKLDRNKVEIITKPGVGVWIEEKVDDEYLENVLYSSNKIINPIFPDDRVYYIAKRLLETNNLMTLEDFSVELYVSKSTVAKDILKVEEFLGKYGIKLYKKPKHGIKVIGDEKSIRLANAEILKNVTTKHDEIINDSLKDLLKDVDLNAIQRIIQGSEEKFNYILSDVSFKGLLIHLAISIKRLWEGKKVTLDLKDLNLLKKEKEWEIAKDLAKNIEKRFNVVVDDTEIGYITMHLMGAKLQNDIETEKFSENYLKRLDCKLYIILKSIVNDIAEMTGYKFYNDKKLLVGLFLHLKPTINRLKNGVKLDNPFLEEIKKECGIAFEISISFWEKLKEFYKINVNEDEIGYVAIHFGASIERLKSVDRNKKTAVIVCATGIGTAQLLTARLTKLFPNIELIKVLPVIKAKSMLKDLSPDIVLSTVPFETEEAVVINVSPFLDEEDVDKIERIVKNKKIDTEVKKIKSKILNYISEDLVFLKIKAKDKFEVLFKMSQRLLALNYVKEGFYESVLQRDSFSSTAVGNLVAIPHPYEGFVNLPKISVATLKSPIKWDDDKKVQIVFMIALDLSIKEEFKNIFDELAEAINDKEKILKLVDCKDYREFIETFKA</sequence>
<dbReference type="Pfam" id="PF08279">
    <property type="entry name" value="HTH_11"/>
    <property type="match status" value="1"/>
</dbReference>
<evidence type="ECO:0000313" key="9">
    <source>
        <dbReference type="EMBL" id="ADD01825.1"/>
    </source>
</evidence>
<dbReference type="InterPro" id="IPR007737">
    <property type="entry name" value="Mga_HTH"/>
</dbReference>
<dbReference type="Pfam" id="PF00359">
    <property type="entry name" value="PTS_EIIA_2"/>
    <property type="match status" value="1"/>
</dbReference>
<gene>
    <name evidence="9" type="ordered locus">Thit_0523</name>
</gene>
<dbReference type="Gene3D" id="3.40.50.2300">
    <property type="match status" value="1"/>
</dbReference>
<dbReference type="GO" id="GO:0008982">
    <property type="term" value="F:protein-N(PI)-phosphohistidine-sugar phosphotransferase activity"/>
    <property type="evidence" value="ECO:0007669"/>
    <property type="project" value="InterPro"/>
</dbReference>
<dbReference type="InterPro" id="IPR050661">
    <property type="entry name" value="BglG_antiterminators"/>
</dbReference>
<feature type="domain" description="PRD" evidence="8">
    <location>
        <begin position="300"/>
        <end position="407"/>
    </location>
</feature>
<evidence type="ECO:0000256" key="5">
    <source>
        <dbReference type="ARBA" id="ARBA00023163"/>
    </source>
</evidence>
<evidence type="ECO:0000256" key="4">
    <source>
        <dbReference type="ARBA" id="ARBA00023159"/>
    </source>
</evidence>
<dbReference type="GO" id="GO:0009401">
    <property type="term" value="P:phosphoenolpyruvate-dependent sugar phosphotransferase system"/>
    <property type="evidence" value="ECO:0007669"/>
    <property type="project" value="InterPro"/>
</dbReference>
<dbReference type="PROSITE" id="PS51094">
    <property type="entry name" value="PTS_EIIA_TYPE_2"/>
    <property type="match status" value="1"/>
</dbReference>
<evidence type="ECO:0000259" key="6">
    <source>
        <dbReference type="PROSITE" id="PS51094"/>
    </source>
</evidence>
<reference evidence="9" key="1">
    <citation type="submission" date="2010-02" db="EMBL/GenBank/DDBJ databases">
        <title>Complete sequence of Thermoanaerobacter italicus Ab9.</title>
        <authorList>
            <consortium name="US DOE Joint Genome Institute"/>
            <person name="Lucas S."/>
            <person name="Copeland A."/>
            <person name="Lapidus A."/>
            <person name="Cheng J.-F."/>
            <person name="Bruce D."/>
            <person name="Goodwin L."/>
            <person name="Pitluck S."/>
            <person name="Chertkov O."/>
            <person name="Detter J.C."/>
            <person name="Han C."/>
            <person name="Tapia R."/>
            <person name="Land M."/>
            <person name="Hauser L."/>
            <person name="Kyrpides N."/>
            <person name="Mikhailova N."/>
            <person name="Hemme C.L."/>
            <person name="Woyke T."/>
        </authorList>
    </citation>
    <scope>NUCLEOTIDE SEQUENCE [LARGE SCALE GENOMIC DNA]</scope>
    <source>
        <strain evidence="9">Ab9</strain>
    </source>
</reference>
<dbReference type="SUPFAM" id="SSF52794">
    <property type="entry name" value="PTS system IIB component-like"/>
    <property type="match status" value="1"/>
</dbReference>
<dbReference type="GO" id="GO:0006355">
    <property type="term" value="P:regulation of DNA-templated transcription"/>
    <property type="evidence" value="ECO:0007669"/>
    <property type="project" value="InterPro"/>
</dbReference>
<accession>D3T793</accession>
<dbReference type="PANTHER" id="PTHR30185:SF13">
    <property type="entry name" value="LICABCH OPERON REGULATOR-RELATED"/>
    <property type="match status" value="1"/>
</dbReference>
<dbReference type="InterPro" id="IPR002178">
    <property type="entry name" value="PTS_EIIA_type-2_dom"/>
</dbReference>
<dbReference type="SUPFAM" id="SSF63520">
    <property type="entry name" value="PTS-regulatory domain, PRD"/>
    <property type="match status" value="2"/>
</dbReference>
<dbReference type="HOGENOM" id="CLU_013442_5_1_9"/>
<dbReference type="KEGG" id="tit:Thit_0523"/>
<name>D3T793_THEIA</name>
<evidence type="ECO:0000259" key="7">
    <source>
        <dbReference type="PROSITE" id="PS51099"/>
    </source>
</evidence>
<dbReference type="InterPro" id="IPR013196">
    <property type="entry name" value="HTH_11"/>
</dbReference>
<proteinExistence type="predicted"/>